<reference evidence="2 3" key="1">
    <citation type="submission" date="2019-06" db="EMBL/GenBank/DDBJ databases">
        <title>Draft genomes of female and male turbot (Scophthalmus maximus).</title>
        <authorList>
            <person name="Xu H."/>
            <person name="Xu X.-W."/>
            <person name="Shao C."/>
            <person name="Chen S."/>
        </authorList>
    </citation>
    <scope>NUCLEOTIDE SEQUENCE [LARGE SCALE GENOMIC DNA]</scope>
    <source>
        <strain evidence="2">Ysfricsl-2016a</strain>
        <tissue evidence="2">Blood</tissue>
    </source>
</reference>
<evidence type="ECO:0000313" key="2">
    <source>
        <dbReference type="EMBL" id="KAF0021807.1"/>
    </source>
</evidence>
<evidence type="ECO:0000256" key="1">
    <source>
        <dbReference type="SAM" id="MobiDB-lite"/>
    </source>
</evidence>
<organism evidence="2 3">
    <name type="scientific">Scophthalmus maximus</name>
    <name type="common">Turbot</name>
    <name type="synonym">Psetta maxima</name>
    <dbReference type="NCBI Taxonomy" id="52904"/>
    <lineage>
        <taxon>Eukaryota</taxon>
        <taxon>Metazoa</taxon>
        <taxon>Chordata</taxon>
        <taxon>Craniata</taxon>
        <taxon>Vertebrata</taxon>
        <taxon>Euteleostomi</taxon>
        <taxon>Actinopterygii</taxon>
        <taxon>Neopterygii</taxon>
        <taxon>Teleostei</taxon>
        <taxon>Neoteleostei</taxon>
        <taxon>Acanthomorphata</taxon>
        <taxon>Carangaria</taxon>
        <taxon>Pleuronectiformes</taxon>
        <taxon>Pleuronectoidei</taxon>
        <taxon>Scophthalmidae</taxon>
        <taxon>Scophthalmus</taxon>
    </lineage>
</organism>
<comment type="caution">
    <text evidence="2">The sequence shown here is derived from an EMBL/GenBank/DDBJ whole genome shotgun (WGS) entry which is preliminary data.</text>
</comment>
<dbReference type="Proteomes" id="UP000438429">
    <property type="component" value="Unassembled WGS sequence"/>
</dbReference>
<gene>
    <name evidence="2" type="ORF">F2P81_025940</name>
</gene>
<name>A0A6A4RNU4_SCOMX</name>
<evidence type="ECO:0000313" key="3">
    <source>
        <dbReference type="Proteomes" id="UP000438429"/>
    </source>
</evidence>
<protein>
    <submittedName>
        <fullName evidence="2">Uncharacterized protein</fullName>
    </submittedName>
</protein>
<feature type="compositionally biased region" description="Basic and acidic residues" evidence="1">
    <location>
        <begin position="82"/>
        <end position="97"/>
    </location>
</feature>
<accession>A0A6A4RNU4</accession>
<dbReference type="AlphaFoldDB" id="A0A6A4RNU4"/>
<sequence>MRTWHKGADWTARRVVGPRRRGFRRARVGSGVAQSRVCGVERAEGEGKLSDALACARMTGTFRERFMRTQDILFTYKPTVSQKRDTNHKHREEDKRATGVHLKLRNDLKSRQQSHEYKC</sequence>
<dbReference type="EMBL" id="VEVO01001744">
    <property type="protein sequence ID" value="KAF0021807.1"/>
    <property type="molecule type" value="Genomic_DNA"/>
</dbReference>
<proteinExistence type="predicted"/>
<feature type="region of interest" description="Disordered" evidence="1">
    <location>
        <begin position="81"/>
        <end position="119"/>
    </location>
</feature>
<feature type="compositionally biased region" description="Basic and acidic residues" evidence="1">
    <location>
        <begin position="104"/>
        <end position="119"/>
    </location>
</feature>